<evidence type="ECO:0000313" key="6">
    <source>
        <dbReference type="EMBL" id="CBQ71664.1"/>
    </source>
</evidence>
<protein>
    <submittedName>
        <fullName evidence="6">Probable HMG-box protein Hmg3</fullName>
    </submittedName>
</protein>
<feature type="region of interest" description="Disordered" evidence="4">
    <location>
        <begin position="249"/>
        <end position="275"/>
    </location>
</feature>
<dbReference type="InterPro" id="IPR051356">
    <property type="entry name" value="SOX/SOX-like_TF"/>
</dbReference>
<feature type="region of interest" description="Disordered" evidence="4">
    <location>
        <begin position="405"/>
        <end position="443"/>
    </location>
</feature>
<sequence>MDAATLQQQQDAMNGAGSLQLHAVSADALSHIPPALPTVLRKIPRPPNAFILYRSNKMRELKNPKNTSVLADKGLDKLDYQRQLSKVIGQLWRDESAEVKAIFYEKAQQAAREHKERYPEYRFKPAVKKAASIEPEIPPPSAVAVAAADCTPEKRGDTDFSPGDLSGPLSGSGSGSGRKRASLEGARSKASPYSASRHRRTSSTGPSSPTAHRANSSMSQQNPPVLLYAAYDPAHFAGSGVPLTRSVSFGASSHRSNQRRTAKPAARRSLDGQVSQTATINNSFDTLVPHHLRDTRVFLAPHPQPPLPVGYAITTDEPSTAHAPHYHQQREHKPRRSLFDAVKSALPPERRAFLQESLAMKGFSYAVQAHPPARVGSGSTANHFEAPLAQSESWTSIISTDSADTWQSQAATSNPSSQSSYATAQSELPPNLDPAYQEALDTNSYTGPSVNLHMSASTGANYPGIGDWSQPDPCWLDYSQSQSSSSSNVAPPPHFHSEAYHGQTVAEGQSQQSSSAQCDSKPHYAQPVPTFGSVDLSQYVPSDYEINSHNSAFVALSEPDSTGQVQGHFYGLDGQLIGQGAVAGTEPGQDGRDEYLDEEARQRRAVDQLLMQMMTASDQSSSAFDCPLHPDPIDAGASQGQVEPQEPLSCAYDQAQWQNWSQGSGLKLEDNLELGDNQAAMPEPSSQAGSEVARDAQQGLPPNAFEAHSPSVVLVPTSQEWMDASNHSQEQAQLTSPRTSRNFSRPMIYDASPQDYRQQSTTSTNSTSSPSNATGQLHQGEAHAQPATIDPAQLTRRPKQEQHSPSGLPSQQHQAKESQAQSVQQSLRNWKSNRLNSFRDKLTRVRHKATPSTSSLSVDQAKDGA</sequence>
<organism evidence="6 7">
    <name type="scientific">Sporisorium reilianum (strain SRZ2)</name>
    <name type="common">Maize head smut fungus</name>
    <dbReference type="NCBI Taxonomy" id="999809"/>
    <lineage>
        <taxon>Eukaryota</taxon>
        <taxon>Fungi</taxon>
        <taxon>Dikarya</taxon>
        <taxon>Basidiomycota</taxon>
        <taxon>Ustilaginomycotina</taxon>
        <taxon>Ustilaginomycetes</taxon>
        <taxon>Ustilaginales</taxon>
        <taxon>Ustilaginaceae</taxon>
        <taxon>Sporisorium</taxon>
    </lineage>
</organism>
<dbReference type="Pfam" id="PF00505">
    <property type="entry name" value="HMG_box"/>
    <property type="match status" value="1"/>
</dbReference>
<keyword evidence="2 3" id="KW-0539">Nucleus</keyword>
<dbReference type="SMART" id="SM00398">
    <property type="entry name" value="HMG"/>
    <property type="match status" value="1"/>
</dbReference>
<evidence type="ECO:0000256" key="1">
    <source>
        <dbReference type="ARBA" id="ARBA00023125"/>
    </source>
</evidence>
<dbReference type="AlphaFoldDB" id="E6ZWQ7"/>
<dbReference type="Gene3D" id="1.10.30.10">
    <property type="entry name" value="High mobility group box domain"/>
    <property type="match status" value="1"/>
</dbReference>
<dbReference type="eggNOG" id="KOG0527">
    <property type="taxonomic scope" value="Eukaryota"/>
</dbReference>
<evidence type="ECO:0000313" key="7">
    <source>
        <dbReference type="Proteomes" id="UP000008867"/>
    </source>
</evidence>
<gene>
    <name evidence="6" type="ORF">sr12520</name>
</gene>
<dbReference type="HOGENOM" id="CLU_338648_0_0_1"/>
<evidence type="ECO:0000256" key="4">
    <source>
        <dbReference type="SAM" id="MobiDB-lite"/>
    </source>
</evidence>
<feature type="compositionally biased region" description="Basic residues" evidence="4">
    <location>
        <begin position="256"/>
        <end position="266"/>
    </location>
</feature>
<evidence type="ECO:0000256" key="3">
    <source>
        <dbReference type="PROSITE-ProRule" id="PRU00267"/>
    </source>
</evidence>
<reference evidence="6 7" key="1">
    <citation type="journal article" date="2010" name="Science">
        <title>Pathogenicity determinants in smut fungi revealed by genome comparison.</title>
        <authorList>
            <person name="Schirawski J."/>
            <person name="Mannhaupt G."/>
            <person name="Muench K."/>
            <person name="Brefort T."/>
            <person name="Schipper K."/>
            <person name="Doehlemann G."/>
            <person name="Di Stasio M."/>
            <person name="Roessel N."/>
            <person name="Mendoza-Mendoza A."/>
            <person name="Pester D."/>
            <person name="Mueller O."/>
            <person name="Winterberg B."/>
            <person name="Meyer E."/>
            <person name="Ghareeb H."/>
            <person name="Wollenberg T."/>
            <person name="Muensterkoetter M."/>
            <person name="Wong P."/>
            <person name="Walter M."/>
            <person name="Stukenbrock E."/>
            <person name="Gueldener U."/>
            <person name="Kahmann R."/>
        </authorList>
    </citation>
    <scope>NUCLEOTIDE SEQUENCE [LARGE SCALE GENOMIC DNA]</scope>
    <source>
        <strain evidence="7">SRZ2</strain>
    </source>
</reference>
<dbReference type="GO" id="GO:0000978">
    <property type="term" value="F:RNA polymerase II cis-regulatory region sequence-specific DNA binding"/>
    <property type="evidence" value="ECO:0007669"/>
    <property type="project" value="TreeGrafter"/>
</dbReference>
<dbReference type="Proteomes" id="UP000008867">
    <property type="component" value="Chromosome 3"/>
</dbReference>
<proteinExistence type="predicted"/>
<dbReference type="InterPro" id="IPR036910">
    <property type="entry name" value="HMG_box_dom_sf"/>
</dbReference>
<feature type="region of interest" description="Disordered" evidence="4">
    <location>
        <begin position="722"/>
        <end position="865"/>
    </location>
</feature>
<dbReference type="GO" id="GO:0000981">
    <property type="term" value="F:DNA-binding transcription factor activity, RNA polymerase II-specific"/>
    <property type="evidence" value="ECO:0007669"/>
    <property type="project" value="TreeGrafter"/>
</dbReference>
<dbReference type="VEuPathDB" id="FungiDB:sr12520"/>
<name>E6ZWQ7_SPORE</name>
<evidence type="ECO:0000256" key="2">
    <source>
        <dbReference type="ARBA" id="ARBA00023242"/>
    </source>
</evidence>
<dbReference type="OrthoDB" id="6247875at2759"/>
<dbReference type="InterPro" id="IPR009071">
    <property type="entry name" value="HMG_box_dom"/>
</dbReference>
<dbReference type="PROSITE" id="PS50118">
    <property type="entry name" value="HMG_BOX_2"/>
    <property type="match status" value="1"/>
</dbReference>
<evidence type="ECO:0000259" key="5">
    <source>
        <dbReference type="PROSITE" id="PS50118"/>
    </source>
</evidence>
<feature type="compositionally biased region" description="Polar residues" evidence="4">
    <location>
        <begin position="405"/>
        <end position="428"/>
    </location>
</feature>
<accession>E6ZWQ7</accession>
<feature type="region of interest" description="Disordered" evidence="4">
    <location>
        <begin position="503"/>
        <end position="526"/>
    </location>
</feature>
<feature type="compositionally biased region" description="Polar residues" evidence="4">
    <location>
        <begin position="803"/>
        <end position="836"/>
    </location>
</feature>
<dbReference type="PANTHER" id="PTHR45789:SF2">
    <property type="entry name" value="FI18025P1"/>
    <property type="match status" value="1"/>
</dbReference>
<keyword evidence="7" id="KW-1185">Reference proteome</keyword>
<keyword evidence="1 3" id="KW-0238">DNA-binding</keyword>
<feature type="region of interest" description="Disordered" evidence="4">
    <location>
        <begin position="144"/>
        <end position="220"/>
    </location>
</feature>
<feature type="compositionally biased region" description="Low complexity" evidence="4">
    <location>
        <begin position="760"/>
        <end position="774"/>
    </location>
</feature>
<dbReference type="GO" id="GO:0005634">
    <property type="term" value="C:nucleus"/>
    <property type="evidence" value="ECO:0007669"/>
    <property type="project" value="UniProtKB-UniRule"/>
</dbReference>
<dbReference type="CDD" id="cd01389">
    <property type="entry name" value="HMG-box_ROX1-like"/>
    <property type="match status" value="1"/>
</dbReference>
<feature type="DNA-binding region" description="HMG box" evidence="3">
    <location>
        <begin position="43"/>
        <end position="122"/>
    </location>
</feature>
<dbReference type="SUPFAM" id="SSF47095">
    <property type="entry name" value="HMG-box"/>
    <property type="match status" value="1"/>
</dbReference>
<feature type="domain" description="HMG box" evidence="5">
    <location>
        <begin position="43"/>
        <end position="122"/>
    </location>
</feature>
<feature type="compositionally biased region" description="Polar residues" evidence="4">
    <location>
        <begin position="722"/>
        <end position="743"/>
    </location>
</feature>
<dbReference type="PANTHER" id="PTHR45789">
    <property type="entry name" value="FI18025P1"/>
    <property type="match status" value="1"/>
</dbReference>
<dbReference type="EMBL" id="FQ311452">
    <property type="protein sequence ID" value="CBQ71664.1"/>
    <property type="molecule type" value="Genomic_DNA"/>
</dbReference>